<reference evidence="7 8" key="2">
    <citation type="journal article" date="2017" name="Genome Announc.">
        <title>Draft Genome Sequences of Four Alkaliphilic Bacteria Belonging to the Anaerobacillus Genus.</title>
        <authorList>
            <person name="Bassil N.M."/>
            <person name="Lloyd J.R."/>
        </authorList>
    </citation>
    <scope>NUCLEOTIDE SEQUENCE [LARGE SCALE GENOMIC DNA]</scope>
    <source>
        <strain evidence="7 8">NB2006</strain>
    </source>
</reference>
<evidence type="ECO:0000256" key="1">
    <source>
        <dbReference type="ARBA" id="ARBA00022478"/>
    </source>
</evidence>
<proteinExistence type="inferred from homology"/>
<dbReference type="GO" id="GO:0003899">
    <property type="term" value="F:DNA-directed RNA polymerase activity"/>
    <property type="evidence" value="ECO:0007669"/>
    <property type="project" value="UniProtKB-UniRule"/>
</dbReference>
<evidence type="ECO:0000256" key="5">
    <source>
        <dbReference type="HAMAP-Rule" id="MF_01553"/>
    </source>
</evidence>
<reference evidence="7 8" key="3">
    <citation type="journal article" date="2019" name="Int. J. Syst. Evol. Microbiol.">
        <title>Anaerobacillus isosaccharinicus sp. nov., an alkaliphilic bacterium which degrades isosaccharinic acid.</title>
        <authorList>
            <person name="Bassil N.M."/>
            <person name="Lloyd J.R."/>
        </authorList>
    </citation>
    <scope>NUCLEOTIDE SEQUENCE [LARGE SCALE GENOMIC DNA]</scope>
    <source>
        <strain evidence="7 8">NB2006</strain>
    </source>
</reference>
<keyword evidence="8" id="KW-1185">Reference proteome</keyword>
<dbReference type="Gene3D" id="3.10.20.730">
    <property type="entry name" value="RNAP, epsilon subunit-like"/>
    <property type="match status" value="1"/>
</dbReference>
<dbReference type="Proteomes" id="UP000180175">
    <property type="component" value="Chromosome"/>
</dbReference>
<evidence type="ECO:0000313" key="6">
    <source>
        <dbReference type="EMBL" id="OIJ11329.1"/>
    </source>
</evidence>
<dbReference type="NCBIfam" id="NF010188">
    <property type="entry name" value="PRK13667.1"/>
    <property type="match status" value="1"/>
</dbReference>
<dbReference type="GO" id="GO:0000428">
    <property type="term" value="C:DNA-directed RNA polymerase complex"/>
    <property type="evidence" value="ECO:0007669"/>
    <property type="project" value="UniProtKB-KW"/>
</dbReference>
<dbReference type="EC" id="2.7.7.6" evidence="5"/>
<keyword evidence="2 5" id="KW-0808">Transferase</keyword>
<evidence type="ECO:0000256" key="4">
    <source>
        <dbReference type="ARBA" id="ARBA00023163"/>
    </source>
</evidence>
<dbReference type="Pfam" id="PF07288">
    <property type="entry name" value="RpoY"/>
    <property type="match status" value="1"/>
</dbReference>
<dbReference type="InterPro" id="IPR009907">
    <property type="entry name" value="RpoY"/>
</dbReference>
<dbReference type="AlphaFoldDB" id="A0A1S2LFM3"/>
<protein>
    <recommendedName>
        <fullName evidence="5">DNA-directed RNA polymerase subunit epsilon</fullName>
        <shortName evidence="5">RNAP epsilon subunit</shortName>
        <ecNumber evidence="5">2.7.7.6</ecNumber>
    </recommendedName>
    <alternativeName>
        <fullName evidence="5">RNA polymerase epsilon subunit</fullName>
    </alternativeName>
    <alternativeName>
        <fullName evidence="5">Transcriptase subunit epsilon</fullName>
    </alternativeName>
</protein>
<evidence type="ECO:0000313" key="8">
    <source>
        <dbReference type="Proteomes" id="UP000180175"/>
    </source>
</evidence>
<dbReference type="EMBL" id="CP063356">
    <property type="protein sequence ID" value="QOY34303.1"/>
    <property type="molecule type" value="Genomic_DNA"/>
</dbReference>
<comment type="catalytic activity">
    <reaction evidence="5">
        <text>RNA(n) + a ribonucleoside 5'-triphosphate = RNA(n+1) + diphosphate</text>
        <dbReference type="Rhea" id="RHEA:21248"/>
        <dbReference type="Rhea" id="RHEA-COMP:14527"/>
        <dbReference type="Rhea" id="RHEA-COMP:17342"/>
        <dbReference type="ChEBI" id="CHEBI:33019"/>
        <dbReference type="ChEBI" id="CHEBI:61557"/>
        <dbReference type="ChEBI" id="CHEBI:140395"/>
        <dbReference type="EC" id="2.7.7.6"/>
    </reaction>
</comment>
<organism evidence="6 8">
    <name type="scientific">Anaerobacillus isosaccharinicus</name>
    <dbReference type="NCBI Taxonomy" id="1532552"/>
    <lineage>
        <taxon>Bacteria</taxon>
        <taxon>Bacillati</taxon>
        <taxon>Bacillota</taxon>
        <taxon>Bacilli</taxon>
        <taxon>Bacillales</taxon>
        <taxon>Bacillaceae</taxon>
        <taxon>Anaerobacillus</taxon>
    </lineage>
</organism>
<sequence>MIYKVLYQDTVLEAAVREKTNSLYFEADSEMEVRKNLASRAYNIEFVLPVEGAYLEYEKQSENFKVENL</sequence>
<gene>
    <name evidence="5" type="primary">rpoY</name>
    <name evidence="7" type="ORF">AWH56_016410</name>
    <name evidence="6" type="ORF">AWH56_15985</name>
</gene>
<comment type="similarity">
    <text evidence="5">Belongs to the RNA polymerase subunit epsilon family.</text>
</comment>
<evidence type="ECO:0000256" key="3">
    <source>
        <dbReference type="ARBA" id="ARBA00022695"/>
    </source>
</evidence>
<dbReference type="OrthoDB" id="2147503at2"/>
<comment type="subunit">
    <text evidence="5">RNAP is composed of a core of 2 alpha, a beta and a beta' subunit. The core is associated with a delta subunit, and at least one of epsilon or omega. When a sigma factor is associated with the core the holoenzyme is formed, which can initiate transcription.</text>
</comment>
<dbReference type="GO" id="GO:0006351">
    <property type="term" value="P:DNA-templated transcription"/>
    <property type="evidence" value="ECO:0007669"/>
    <property type="project" value="UniProtKB-UniRule"/>
</dbReference>
<accession>A0A1S2LFM3</accession>
<name>A0A1S2LFM3_9BACI</name>
<dbReference type="GO" id="GO:0003677">
    <property type="term" value="F:DNA binding"/>
    <property type="evidence" value="ECO:0007669"/>
    <property type="project" value="UniProtKB-UniRule"/>
</dbReference>
<reference evidence="6 8" key="1">
    <citation type="submission" date="2016-10" db="EMBL/GenBank/DDBJ databases">
        <title>Draft genome sequences of four alkaliphilic bacteria belonging to the Anaerobacillus genus.</title>
        <authorList>
            <person name="Bassil N.M."/>
            <person name="Lloyd J.R."/>
        </authorList>
    </citation>
    <scope>NUCLEOTIDE SEQUENCE [LARGE SCALE GENOMIC DNA]</scope>
    <source>
        <strain evidence="6 8">NB2006</strain>
    </source>
</reference>
<evidence type="ECO:0000256" key="2">
    <source>
        <dbReference type="ARBA" id="ARBA00022679"/>
    </source>
</evidence>
<dbReference type="RefSeq" id="WP_071318014.1">
    <property type="nucleotide sequence ID" value="NZ_CP063356.2"/>
</dbReference>
<keyword evidence="4 5" id="KW-0804">Transcription</keyword>
<keyword evidence="1 5" id="KW-0240">DNA-directed RNA polymerase</keyword>
<keyword evidence="3 5" id="KW-0548">Nucleotidyltransferase</keyword>
<dbReference type="KEGG" id="aia:AWH56_016410"/>
<dbReference type="EMBL" id="LQXD01000137">
    <property type="protein sequence ID" value="OIJ11329.1"/>
    <property type="molecule type" value="Genomic_DNA"/>
</dbReference>
<dbReference type="HAMAP" id="MF_01553">
    <property type="entry name" value="RNApol_bact_RpoY"/>
    <property type="match status" value="1"/>
</dbReference>
<reference evidence="7" key="4">
    <citation type="submission" date="2020-10" db="EMBL/GenBank/DDBJ databases">
        <authorList>
            <person name="Bassil N.M."/>
            <person name="Lloyd J.R."/>
        </authorList>
    </citation>
    <scope>NUCLEOTIDE SEQUENCE</scope>
    <source>
        <strain evidence="7">NB2006</strain>
    </source>
</reference>
<comment type="function">
    <text evidence="5">A non-essential component of RNA polymerase (RNAP).</text>
</comment>
<evidence type="ECO:0000313" key="7">
    <source>
        <dbReference type="EMBL" id="QOY34303.1"/>
    </source>
</evidence>